<dbReference type="AlphaFoldDB" id="A0A0F6A5V1"/>
<sequence>MNFKFKGVKPFVRALSLLTILTASGASAASQIVDEQAHQFANGELEPFRAIDSGQLPNSVHIVPLDLKSNSRLYLHSDSSHQMLDIRNESVQSTDATLCAQGCPTATSASVFLDEMLSQYETYPYYYGAIKGPSMVAKDKSGNPFELASLYAAVIANNALVHDWRYVFGRVQVSGEQLKKFVGVDNAMEAAHILHTSGYQVSGSVDSTGKLVIAQFNHVWLKVKETSSSAWVSVDPSFKAHTIPNKFNLNALAGVNPSSLLNGLSDSGALNNPNGIMIPDIQIAEEFSESSQDMIANYLSANRLLSYEDVVQQRKPVKDMYNGFGHALPYQQVGSASESQSFSTNHKHRIKVTVAGINHTVDLRDVIGSRLTLSYEGATTTDKNKITANGGVLGLLYKEVKLVPVLKSNGTVLARGSAASLGEYQQVTVTFFNGSKNDGSATHYITVGGIHAIALDPQHISDTYFEEQLAVLENASQLYRNDAMDERYSGQLMHILGLSYYKQLDNAINNVSSGSGAMIYHKVSEALMSIDLTAKRQPNGQYRMAVGSRGIDAPRNVYSIFSYKESERVDRAAVLFATGIAASGLEHAVFEKTLGWPSNSTMSILRFAAQHEVPIYVVKASNVDAALAEINMPANIETSMRNAVNSGRIVITPKEQMLIGEWNGVGYIVLDPNTGAAGYLINGGNAGGKQAFEPMDLQQTNDTWFTDVVNIGEAVLNGVLMGEFGTKTWDDPLLQSVNDGSAFVADLFFVGDVRNLGITTFDLVFNDGSFSDVALAGVGFIPLFDIGKAGYKVADSYFDVANLSQYKNAFEQVMPNADVTLAQLNKNSNISAAGLQTLHGGWNSVVTKASRNDMGFTNVALQDGHGFVKSLGLDPNNLTKANKGLVGESASEMYARSQGLSCVFCGGNPSANGLDNIFKDTNGNYIIDETKFVSGSGNAGLSGLSTSTGNRQLTNAYLFGNGTSVGGALGRTSGLSNVEKQKIFVAFQQGKVKTRYTVVKDRHVGAGVTQGLTTHPELGVGGSSQIDEIVIIELPIKN</sequence>
<dbReference type="RefSeq" id="WP_046358259.1">
    <property type="nucleotide sequence ID" value="NZ_AUXW01000190.1"/>
</dbReference>
<reference evidence="2 3" key="1">
    <citation type="journal article" date="2015" name="BMC Genomics">
        <title>Genome mining reveals unlocked bioactive potential of marine Gram-negative bacteria.</title>
        <authorList>
            <person name="Machado H."/>
            <person name="Sonnenschein E.C."/>
            <person name="Melchiorsen J."/>
            <person name="Gram L."/>
        </authorList>
    </citation>
    <scope>NUCLEOTIDE SEQUENCE [LARGE SCALE GENOMIC DNA]</scope>
    <source>
        <strain evidence="2 3">S4054</strain>
    </source>
</reference>
<proteinExistence type="predicted"/>
<dbReference type="PATRIC" id="fig|1129367.4.peg.4954"/>
<feature type="signal peptide" evidence="1">
    <location>
        <begin position="1"/>
        <end position="28"/>
    </location>
</feature>
<comment type="caution">
    <text evidence="2">The sequence shown here is derived from an EMBL/GenBank/DDBJ whole genome shotgun (WGS) entry which is preliminary data.</text>
</comment>
<keyword evidence="1" id="KW-0732">Signal</keyword>
<dbReference type="Proteomes" id="UP000033434">
    <property type="component" value="Unassembled WGS sequence"/>
</dbReference>
<dbReference type="EMBL" id="AUXW01000190">
    <property type="protein sequence ID" value="KKE81231.1"/>
    <property type="molecule type" value="Genomic_DNA"/>
</dbReference>
<gene>
    <name evidence="2" type="ORF">N479_23225</name>
</gene>
<evidence type="ECO:0008006" key="4">
    <source>
        <dbReference type="Google" id="ProtNLM"/>
    </source>
</evidence>
<evidence type="ECO:0000313" key="2">
    <source>
        <dbReference type="EMBL" id="KKE81231.1"/>
    </source>
</evidence>
<evidence type="ECO:0000313" key="3">
    <source>
        <dbReference type="Proteomes" id="UP000033434"/>
    </source>
</evidence>
<organism evidence="2 3">
    <name type="scientific">Pseudoalteromonas luteoviolacea S4054</name>
    <dbReference type="NCBI Taxonomy" id="1129367"/>
    <lineage>
        <taxon>Bacteria</taxon>
        <taxon>Pseudomonadati</taxon>
        <taxon>Pseudomonadota</taxon>
        <taxon>Gammaproteobacteria</taxon>
        <taxon>Alteromonadales</taxon>
        <taxon>Pseudoalteromonadaceae</taxon>
        <taxon>Pseudoalteromonas</taxon>
    </lineage>
</organism>
<accession>A0A0F6A5V1</accession>
<feature type="chain" id="PRO_5002499479" description="Transglutaminase-like domain-containing protein" evidence="1">
    <location>
        <begin position="29"/>
        <end position="1038"/>
    </location>
</feature>
<protein>
    <recommendedName>
        <fullName evidence="4">Transglutaminase-like domain-containing protein</fullName>
    </recommendedName>
</protein>
<name>A0A0F6A5V1_9GAMM</name>
<evidence type="ECO:0000256" key="1">
    <source>
        <dbReference type="SAM" id="SignalP"/>
    </source>
</evidence>
<dbReference type="CDD" id="cd20702">
    <property type="entry name" value="PoNe"/>
    <property type="match status" value="1"/>
</dbReference>